<evidence type="ECO:0000313" key="5">
    <source>
        <dbReference type="EMBL" id="PVU90009.1"/>
    </source>
</evidence>
<dbReference type="Gene3D" id="2.80.10.50">
    <property type="match status" value="1"/>
</dbReference>
<evidence type="ECO:0000256" key="3">
    <source>
        <dbReference type="SAM" id="SignalP"/>
    </source>
</evidence>
<proteinExistence type="predicted"/>
<organism evidence="5 6">
    <name type="scientific">Smittium megazygosporum</name>
    <dbReference type="NCBI Taxonomy" id="133381"/>
    <lineage>
        <taxon>Eukaryota</taxon>
        <taxon>Fungi</taxon>
        <taxon>Fungi incertae sedis</taxon>
        <taxon>Zoopagomycota</taxon>
        <taxon>Kickxellomycotina</taxon>
        <taxon>Harpellomycetes</taxon>
        <taxon>Harpellales</taxon>
        <taxon>Legeriomycetaceae</taxon>
        <taxon>Smittium</taxon>
    </lineage>
</organism>
<sequence length="220" mass="24923">MHNKLLLFSFCIFFTFLLNTSVSAGWFSSKKEIDFDIDIDKEWEFVTFGRTGSRQKVITLTKENFAKGQHWMVFGTSDQSSSIESQRGAKIKCGSKIRLVNTFAFHSLHSHADVKSPLSDNQEVSGYPFESSDKGDEWIVTCMPLPSSSNLKDSPFWRREYPIQLTHSQTNQVLQALPSKTFGNPIESHIEVSCTSKRISGLDSPQVWAATDGFYFKSNK</sequence>
<evidence type="ECO:0000256" key="2">
    <source>
        <dbReference type="ARBA" id="ARBA00022737"/>
    </source>
</evidence>
<feature type="chain" id="PRO_5015532299" description="MIR domain-containing protein" evidence="3">
    <location>
        <begin position="25"/>
        <end position="220"/>
    </location>
</feature>
<feature type="signal peptide" evidence="3">
    <location>
        <begin position="1"/>
        <end position="24"/>
    </location>
</feature>
<gene>
    <name evidence="5" type="ORF">BB560_006252</name>
</gene>
<dbReference type="PANTHER" id="PTHR46809">
    <property type="entry name" value="STROMAL CELL-DERIVED FACTOR 2-LIKE PROTEIN"/>
    <property type="match status" value="1"/>
</dbReference>
<dbReference type="InterPro" id="IPR036300">
    <property type="entry name" value="MIR_dom_sf"/>
</dbReference>
<accession>A0A2T9YCH0</accession>
<protein>
    <recommendedName>
        <fullName evidence="4">MIR domain-containing protein</fullName>
    </recommendedName>
</protein>
<keyword evidence="1 3" id="KW-0732">Signal</keyword>
<dbReference type="InterPro" id="IPR016093">
    <property type="entry name" value="MIR_motif"/>
</dbReference>
<name>A0A2T9YCH0_9FUNG</name>
<dbReference type="EMBL" id="MBFS01002999">
    <property type="protein sequence ID" value="PVU90009.1"/>
    <property type="molecule type" value="Genomic_DNA"/>
</dbReference>
<dbReference type="Proteomes" id="UP000245609">
    <property type="component" value="Unassembled WGS sequence"/>
</dbReference>
<dbReference type="PANTHER" id="PTHR46809:SF2">
    <property type="entry name" value="GH21273P"/>
    <property type="match status" value="1"/>
</dbReference>
<dbReference type="SUPFAM" id="SSF82109">
    <property type="entry name" value="MIR domain"/>
    <property type="match status" value="1"/>
</dbReference>
<dbReference type="STRING" id="133381.A0A2T9YCH0"/>
<dbReference type="AlphaFoldDB" id="A0A2T9YCH0"/>
<feature type="domain" description="MIR" evidence="4">
    <location>
        <begin position="88"/>
        <end position="143"/>
    </location>
</feature>
<evidence type="ECO:0000259" key="4">
    <source>
        <dbReference type="SMART" id="SM00472"/>
    </source>
</evidence>
<dbReference type="OrthoDB" id="5588846at2759"/>
<evidence type="ECO:0000313" key="6">
    <source>
        <dbReference type="Proteomes" id="UP000245609"/>
    </source>
</evidence>
<reference evidence="5 6" key="1">
    <citation type="journal article" date="2018" name="MBio">
        <title>Comparative Genomics Reveals the Core Gene Toolbox for the Fungus-Insect Symbiosis.</title>
        <authorList>
            <person name="Wang Y."/>
            <person name="Stata M."/>
            <person name="Wang W."/>
            <person name="Stajich J.E."/>
            <person name="White M.M."/>
            <person name="Moncalvo J.M."/>
        </authorList>
    </citation>
    <scope>NUCLEOTIDE SEQUENCE [LARGE SCALE GENOMIC DNA]</scope>
    <source>
        <strain evidence="5 6">SC-DP-2</strain>
    </source>
</reference>
<comment type="caution">
    <text evidence="5">The sequence shown here is derived from an EMBL/GenBank/DDBJ whole genome shotgun (WGS) entry which is preliminary data.</text>
</comment>
<dbReference type="SMART" id="SM00472">
    <property type="entry name" value="MIR"/>
    <property type="match status" value="1"/>
</dbReference>
<keyword evidence="6" id="KW-1185">Reference proteome</keyword>
<keyword evidence="2" id="KW-0677">Repeat</keyword>
<evidence type="ECO:0000256" key="1">
    <source>
        <dbReference type="ARBA" id="ARBA00022729"/>
    </source>
</evidence>